<accession>A0AA39C992</accession>
<reference evidence="2" key="2">
    <citation type="submission" date="2023-03" db="EMBL/GenBank/DDBJ databases">
        <authorList>
            <person name="Inwood S.N."/>
            <person name="Skelly J.G."/>
            <person name="Guhlin J."/>
            <person name="Harrop T.W.R."/>
            <person name="Goldson S.G."/>
            <person name="Dearden P.K."/>
        </authorList>
    </citation>
    <scope>NUCLEOTIDE SEQUENCE</scope>
    <source>
        <strain evidence="2">Irish</strain>
        <tissue evidence="2">Whole body</tissue>
    </source>
</reference>
<protein>
    <submittedName>
        <fullName evidence="2">Uncharacterized protein</fullName>
    </submittedName>
</protein>
<evidence type="ECO:0000313" key="3">
    <source>
        <dbReference type="Proteomes" id="UP001168990"/>
    </source>
</evidence>
<comment type="caution">
    <text evidence="2">The sequence shown here is derived from an EMBL/GenBank/DDBJ whole genome shotgun (WGS) entry which is preliminary data.</text>
</comment>
<dbReference type="AlphaFoldDB" id="A0AA39C992"/>
<name>A0AA39C992_9HYME</name>
<sequence>MGMAVRTASKRQIALNVRSEHPHNNVPIHFKASSYAAAVRSHRPLEEKQQSSFNIYKQTSPQCDCVASEVNNIKTIHTKNSLRCAVSELTECSSEVLDKIIEVIKLLKSIVCNETAFKNISDISKIAHDQSIIDKIKSNKACDNEVKSKSQHNSNNKAETATVRKSTKNEGPADRNADNTGGGVAIVVNRRLSSVTTPYTTNNDKIKTIEILAVKINDVVIIGTSRIACDAADFKLLLLPMSPGSEALITHRF</sequence>
<evidence type="ECO:0000256" key="1">
    <source>
        <dbReference type="SAM" id="MobiDB-lite"/>
    </source>
</evidence>
<evidence type="ECO:0000313" key="2">
    <source>
        <dbReference type="EMBL" id="KAK0160267.1"/>
    </source>
</evidence>
<keyword evidence="3" id="KW-1185">Reference proteome</keyword>
<proteinExistence type="predicted"/>
<gene>
    <name evidence="2" type="ORF">PV328_007695</name>
</gene>
<feature type="region of interest" description="Disordered" evidence="1">
    <location>
        <begin position="144"/>
        <end position="181"/>
    </location>
</feature>
<dbReference type="Proteomes" id="UP001168990">
    <property type="component" value="Unassembled WGS sequence"/>
</dbReference>
<feature type="compositionally biased region" description="Basic and acidic residues" evidence="1">
    <location>
        <begin position="167"/>
        <end position="177"/>
    </location>
</feature>
<reference evidence="2" key="1">
    <citation type="journal article" date="2023" name="bioRxiv">
        <title>Scaffold-level genome assemblies of two parasitoid biocontrol wasps reveal the parthenogenesis mechanism and an associated novel virus.</title>
        <authorList>
            <person name="Inwood S."/>
            <person name="Skelly J."/>
            <person name="Guhlin J."/>
            <person name="Harrop T."/>
            <person name="Goldson S."/>
            <person name="Dearden P."/>
        </authorList>
    </citation>
    <scope>NUCLEOTIDE SEQUENCE</scope>
    <source>
        <strain evidence="2">Irish</strain>
        <tissue evidence="2">Whole body</tissue>
    </source>
</reference>
<organism evidence="2 3">
    <name type="scientific">Microctonus aethiopoides</name>
    <dbReference type="NCBI Taxonomy" id="144406"/>
    <lineage>
        <taxon>Eukaryota</taxon>
        <taxon>Metazoa</taxon>
        <taxon>Ecdysozoa</taxon>
        <taxon>Arthropoda</taxon>
        <taxon>Hexapoda</taxon>
        <taxon>Insecta</taxon>
        <taxon>Pterygota</taxon>
        <taxon>Neoptera</taxon>
        <taxon>Endopterygota</taxon>
        <taxon>Hymenoptera</taxon>
        <taxon>Apocrita</taxon>
        <taxon>Ichneumonoidea</taxon>
        <taxon>Braconidae</taxon>
        <taxon>Euphorinae</taxon>
        <taxon>Microctonus</taxon>
    </lineage>
</organism>
<dbReference type="EMBL" id="JAQQBS010001423">
    <property type="protein sequence ID" value="KAK0160267.1"/>
    <property type="molecule type" value="Genomic_DNA"/>
</dbReference>